<keyword evidence="1" id="KW-0175">Coiled coil</keyword>
<evidence type="ECO:0000313" key="3">
    <source>
        <dbReference type="EMBL" id="HGQ64858.1"/>
    </source>
</evidence>
<sequence length="285" mass="31722">MSVPAGIFDSFTRLMRITSKDTQKNVFVYLISSINELRTKLEEIRRRLKERDEELLTNAVKALSYNDRDRAAIYAAEIVEVRKLVKVVNVSLLATERLLERLKTMDIVSDMKKPLGLAIGILSELKQMFSNSMPELASAVDSIVSNVNTLVSSTQAPETSISVAVNTKEIEEIIKEAEIKAEENMKISLQPIPSQLKVMIDAINQNVAKYIQQEESFIGSKSTVTVAAPTAFNMLSKLDITVYQLIMRSGGVLDINECAKKLGVSKDEILSSLKRLEQVGLIKIT</sequence>
<reference evidence="3" key="1">
    <citation type="journal article" date="2020" name="mSystems">
        <title>Genome- and Community-Level Interaction Insights into Carbon Utilization and Element Cycling Functions of Hydrothermarchaeota in Hydrothermal Sediment.</title>
        <authorList>
            <person name="Zhou Z."/>
            <person name="Liu Y."/>
            <person name="Xu W."/>
            <person name="Pan J."/>
            <person name="Luo Z.H."/>
            <person name="Li M."/>
        </authorList>
    </citation>
    <scope>NUCLEOTIDE SEQUENCE [LARGE SCALE GENOMIC DNA]</scope>
    <source>
        <strain evidence="3">SpSt-637</strain>
        <strain evidence="2">SpSt-667</strain>
    </source>
</reference>
<dbReference type="InterPro" id="IPR036388">
    <property type="entry name" value="WH-like_DNA-bd_sf"/>
</dbReference>
<evidence type="ECO:0000256" key="1">
    <source>
        <dbReference type="SAM" id="Coils"/>
    </source>
</evidence>
<protein>
    <submittedName>
        <fullName evidence="3">Uncharacterized protein</fullName>
    </submittedName>
</protein>
<accession>A0A7C4JK06</accession>
<dbReference type="SUPFAM" id="SSF46785">
    <property type="entry name" value="Winged helix' DNA-binding domain"/>
    <property type="match status" value="1"/>
</dbReference>
<feature type="coiled-coil region" evidence="1">
    <location>
        <begin position="31"/>
        <end position="58"/>
    </location>
</feature>
<organism evidence="3">
    <name type="scientific">Ignisphaera aggregans</name>
    <dbReference type="NCBI Taxonomy" id="334771"/>
    <lineage>
        <taxon>Archaea</taxon>
        <taxon>Thermoproteota</taxon>
        <taxon>Thermoprotei</taxon>
        <taxon>Desulfurococcales</taxon>
        <taxon>Desulfurococcaceae</taxon>
        <taxon>Ignisphaera</taxon>
    </lineage>
</organism>
<dbReference type="EMBL" id="DTCK01000002">
    <property type="protein sequence ID" value="HGQ35075.1"/>
    <property type="molecule type" value="Genomic_DNA"/>
</dbReference>
<proteinExistence type="predicted"/>
<dbReference type="AlphaFoldDB" id="A0A7C4JK06"/>
<evidence type="ECO:0000313" key="2">
    <source>
        <dbReference type="EMBL" id="HGQ35075.1"/>
    </source>
</evidence>
<dbReference type="EMBL" id="DTBD01000056">
    <property type="protein sequence ID" value="HGQ64858.1"/>
    <property type="molecule type" value="Genomic_DNA"/>
</dbReference>
<dbReference type="Gene3D" id="1.10.10.10">
    <property type="entry name" value="Winged helix-like DNA-binding domain superfamily/Winged helix DNA-binding domain"/>
    <property type="match status" value="1"/>
</dbReference>
<comment type="caution">
    <text evidence="3">The sequence shown here is derived from an EMBL/GenBank/DDBJ whole genome shotgun (WGS) entry which is preliminary data.</text>
</comment>
<gene>
    <name evidence="3" type="ORF">ENU08_06405</name>
    <name evidence="2" type="ORF">ENU41_00140</name>
</gene>
<dbReference type="InterPro" id="IPR036390">
    <property type="entry name" value="WH_DNA-bd_sf"/>
</dbReference>
<name>A0A7C4JK06_9CREN</name>